<feature type="transmembrane region" description="Helical" evidence="1">
    <location>
        <begin position="136"/>
        <end position="155"/>
    </location>
</feature>
<proteinExistence type="predicted"/>
<dbReference type="EMBL" id="LKEV01000001">
    <property type="protein sequence ID" value="KQB87037.1"/>
    <property type="molecule type" value="Genomic_DNA"/>
</dbReference>
<keyword evidence="1" id="KW-0812">Transmembrane</keyword>
<organism evidence="2 3">
    <name type="scientific">Corynebacterium lowii</name>
    <dbReference type="NCBI Taxonomy" id="1544413"/>
    <lineage>
        <taxon>Bacteria</taxon>
        <taxon>Bacillati</taxon>
        <taxon>Actinomycetota</taxon>
        <taxon>Actinomycetes</taxon>
        <taxon>Mycobacteriales</taxon>
        <taxon>Corynebacteriaceae</taxon>
        <taxon>Corynebacterium</taxon>
    </lineage>
</organism>
<dbReference type="PATRIC" id="fig|1544413.3.peg.85"/>
<feature type="transmembrane region" description="Helical" evidence="1">
    <location>
        <begin position="7"/>
        <end position="27"/>
    </location>
</feature>
<sequence length="261" mass="28671">MKALFRTLLFGGLLGEIALVSLTLAGYNPATWIYLLILGFVILALGILFGSLLLSTRKKGSWLPAIESTATRFGVPAKVLSYWVSEVLMLRSLFSRAPSGETYSYSRPLRIIVWAISLLAIVEITVVHLLFSSTTWGVILAVLSVYGLLVLLGFYSSLRTQPHSVSAEGIMLRSGRRFQLFLPWEHIARAGAQRPGDGPNIEVSEEGFCRLPVLNQVNTVIHLSEPATARDLFLGEVTVNAVEFCCDDREAFLERIAAEAA</sequence>
<evidence type="ECO:0000313" key="3">
    <source>
        <dbReference type="Proteomes" id="UP000050488"/>
    </source>
</evidence>
<keyword evidence="1" id="KW-1133">Transmembrane helix</keyword>
<feature type="transmembrane region" description="Helical" evidence="1">
    <location>
        <begin position="33"/>
        <end position="54"/>
    </location>
</feature>
<feature type="transmembrane region" description="Helical" evidence="1">
    <location>
        <begin position="111"/>
        <end position="130"/>
    </location>
</feature>
<dbReference type="STRING" id="1544413.Clow_00082"/>
<name>A0A0Q1E321_9CORY</name>
<comment type="caution">
    <text evidence="2">The sequence shown here is derived from an EMBL/GenBank/DDBJ whole genome shotgun (WGS) entry which is preliminary data.</text>
</comment>
<keyword evidence="3" id="KW-1185">Reference proteome</keyword>
<dbReference type="Proteomes" id="UP000050488">
    <property type="component" value="Unassembled WGS sequence"/>
</dbReference>
<gene>
    <name evidence="2" type="ORF">Clow_00082</name>
</gene>
<evidence type="ECO:0000313" key="2">
    <source>
        <dbReference type="EMBL" id="KQB87037.1"/>
    </source>
</evidence>
<reference evidence="2 3" key="1">
    <citation type="submission" date="2015-10" db="EMBL/GenBank/DDBJ databases">
        <title>Corynebacteirum lowii and Corynebacterium oculi species nova, derived from human clinical disease and and emended description of Corynebacterium mastiditis.</title>
        <authorList>
            <person name="Bernard K."/>
            <person name="Pacheco A.L."/>
            <person name="Mcdougall C."/>
            <person name="Burtx T."/>
            <person name="Weibe D."/>
            <person name="Tyler S."/>
            <person name="Olson A.B."/>
            <person name="Cnockaert M."/>
            <person name="Eguchi H."/>
            <person name="Kuwahara T."/>
            <person name="Nakayama-Imaohji H."/>
            <person name="Boudewijins M."/>
            <person name="Van Hoecke F."/>
            <person name="Bernier A.-M."/>
            <person name="Vandamme P."/>
        </authorList>
    </citation>
    <scope>NUCLEOTIDE SEQUENCE [LARGE SCALE GENOMIC DNA]</scope>
    <source>
        <strain evidence="2 3">NML 130206</strain>
    </source>
</reference>
<evidence type="ECO:0000256" key="1">
    <source>
        <dbReference type="SAM" id="Phobius"/>
    </source>
</evidence>
<keyword evidence="1" id="KW-0472">Membrane</keyword>
<dbReference type="OrthoDB" id="4428063at2"/>
<protein>
    <submittedName>
        <fullName evidence="2">Uncharacterized protein</fullName>
    </submittedName>
</protein>
<dbReference type="AlphaFoldDB" id="A0A0Q1E321"/>
<accession>A0A0Q1E321</accession>
<dbReference type="RefSeq" id="WP_055174767.1">
    <property type="nucleotide sequence ID" value="NZ_JAUSQY010000001.1"/>
</dbReference>